<dbReference type="EMBL" id="JAUFQC010000027">
    <property type="protein sequence ID" value="MDN3611552.1"/>
    <property type="molecule type" value="Genomic_DNA"/>
</dbReference>
<feature type="transmembrane region" description="Helical" evidence="6">
    <location>
        <begin position="161"/>
        <end position="182"/>
    </location>
</feature>
<accession>A0ABT8BWJ7</accession>
<feature type="transmembrane region" description="Helical" evidence="6">
    <location>
        <begin position="257"/>
        <end position="274"/>
    </location>
</feature>
<organism evidence="8 9">
    <name type="scientific">Vibrio ostreicida</name>
    <dbReference type="NCBI Taxonomy" id="526588"/>
    <lineage>
        <taxon>Bacteria</taxon>
        <taxon>Pseudomonadati</taxon>
        <taxon>Pseudomonadota</taxon>
        <taxon>Gammaproteobacteria</taxon>
        <taxon>Vibrionales</taxon>
        <taxon>Vibrionaceae</taxon>
        <taxon>Vibrio</taxon>
    </lineage>
</organism>
<evidence type="ECO:0000256" key="3">
    <source>
        <dbReference type="ARBA" id="ARBA00022692"/>
    </source>
</evidence>
<feature type="transmembrane region" description="Helical" evidence="6">
    <location>
        <begin position="75"/>
        <end position="91"/>
    </location>
</feature>
<dbReference type="PANTHER" id="PTHR32322:SF2">
    <property type="entry name" value="EAMA DOMAIN-CONTAINING PROTEIN"/>
    <property type="match status" value="1"/>
</dbReference>
<evidence type="ECO:0000256" key="4">
    <source>
        <dbReference type="ARBA" id="ARBA00022989"/>
    </source>
</evidence>
<reference evidence="9" key="1">
    <citation type="journal article" date="2019" name="Int. J. Syst. Evol. Microbiol.">
        <title>The Global Catalogue of Microorganisms (GCM) 10K type strain sequencing project: providing services to taxonomists for standard genome sequencing and annotation.</title>
        <authorList>
            <consortium name="The Broad Institute Genomics Platform"/>
            <consortium name="The Broad Institute Genome Sequencing Center for Infectious Disease"/>
            <person name="Wu L."/>
            <person name="Ma J."/>
        </authorList>
    </citation>
    <scope>NUCLEOTIDE SEQUENCE [LARGE SCALE GENOMIC DNA]</scope>
    <source>
        <strain evidence="9">CECT 7398</strain>
    </source>
</reference>
<feature type="transmembrane region" description="Helical" evidence="6">
    <location>
        <begin position="12"/>
        <end position="35"/>
    </location>
</feature>
<feature type="transmembrane region" description="Helical" evidence="6">
    <location>
        <begin position="130"/>
        <end position="149"/>
    </location>
</feature>
<dbReference type="SUPFAM" id="SSF103481">
    <property type="entry name" value="Multidrug resistance efflux transporter EmrE"/>
    <property type="match status" value="2"/>
</dbReference>
<feature type="transmembrane region" description="Helical" evidence="6">
    <location>
        <begin position="41"/>
        <end position="63"/>
    </location>
</feature>
<dbReference type="InterPro" id="IPR050638">
    <property type="entry name" value="AA-Vitamin_Transporters"/>
</dbReference>
<keyword evidence="3 6" id="KW-0812">Transmembrane</keyword>
<dbReference type="RefSeq" id="WP_254868787.1">
    <property type="nucleotide sequence ID" value="NZ_JABEYA020000005.1"/>
</dbReference>
<gene>
    <name evidence="8" type="ORF">QWZ16_18295</name>
</gene>
<evidence type="ECO:0000256" key="2">
    <source>
        <dbReference type="ARBA" id="ARBA00007362"/>
    </source>
</evidence>
<feature type="transmembrane region" description="Helical" evidence="6">
    <location>
        <begin position="280"/>
        <end position="298"/>
    </location>
</feature>
<dbReference type="Proteomes" id="UP001238540">
    <property type="component" value="Unassembled WGS sequence"/>
</dbReference>
<evidence type="ECO:0000256" key="6">
    <source>
        <dbReference type="SAM" id="Phobius"/>
    </source>
</evidence>
<comment type="caution">
    <text evidence="8">The sequence shown here is derived from an EMBL/GenBank/DDBJ whole genome shotgun (WGS) entry which is preliminary data.</text>
</comment>
<evidence type="ECO:0000259" key="7">
    <source>
        <dbReference type="Pfam" id="PF00892"/>
    </source>
</evidence>
<keyword evidence="4 6" id="KW-1133">Transmembrane helix</keyword>
<name>A0ABT8BWJ7_9VIBR</name>
<keyword evidence="9" id="KW-1185">Reference proteome</keyword>
<dbReference type="InterPro" id="IPR000620">
    <property type="entry name" value="EamA_dom"/>
</dbReference>
<comment type="subcellular location">
    <subcellularLocation>
        <location evidence="1">Membrane</location>
        <topology evidence="1">Multi-pass membrane protein</topology>
    </subcellularLocation>
</comment>
<protein>
    <submittedName>
        <fullName evidence="8">EamA family transporter</fullName>
    </submittedName>
</protein>
<evidence type="ECO:0000313" key="8">
    <source>
        <dbReference type="EMBL" id="MDN3611552.1"/>
    </source>
</evidence>
<dbReference type="Pfam" id="PF00892">
    <property type="entry name" value="EamA"/>
    <property type="match status" value="2"/>
</dbReference>
<keyword evidence="5 6" id="KW-0472">Membrane</keyword>
<feature type="transmembrane region" description="Helical" evidence="6">
    <location>
        <begin position="227"/>
        <end position="245"/>
    </location>
</feature>
<feature type="domain" description="EamA" evidence="7">
    <location>
        <begin position="13"/>
        <end position="147"/>
    </location>
</feature>
<proteinExistence type="inferred from homology"/>
<sequence length="305" mass="32480">MTTKNLKINTERFGVSVILFASLLWGTTGTAAALIPQVSPLAIGAFSMGVGGIMLAVFACQTMIKDWRILTKNRLVVLGGAMALAVYPLAFYTSMRIAGIAIGTMISIATAPFFVALLERLFNKNNTIDRRWVFSVILGTIGMTILTLGKGDIEPEAEVNQYLGVLLGVVAGFSYAIYAWAAKALIDQGVDSKSAMGSIFGLGALLLLPSLWITGDHLFESIRTTSIALYLALIPMFIGYVCFGYGLKSVSASKASLLTLFEPAVAAVFALAVVNERIGASGWLGVGLIMLCLFLQSYQPKPSPS</sequence>
<evidence type="ECO:0000256" key="1">
    <source>
        <dbReference type="ARBA" id="ARBA00004141"/>
    </source>
</evidence>
<dbReference type="InterPro" id="IPR037185">
    <property type="entry name" value="EmrE-like"/>
</dbReference>
<comment type="similarity">
    <text evidence="2">Belongs to the EamA transporter family.</text>
</comment>
<evidence type="ECO:0000256" key="5">
    <source>
        <dbReference type="ARBA" id="ARBA00023136"/>
    </source>
</evidence>
<feature type="domain" description="EamA" evidence="7">
    <location>
        <begin position="163"/>
        <end position="295"/>
    </location>
</feature>
<feature type="transmembrane region" description="Helical" evidence="6">
    <location>
        <begin position="194"/>
        <end position="215"/>
    </location>
</feature>
<feature type="transmembrane region" description="Helical" evidence="6">
    <location>
        <begin position="97"/>
        <end position="118"/>
    </location>
</feature>
<evidence type="ECO:0000313" key="9">
    <source>
        <dbReference type="Proteomes" id="UP001238540"/>
    </source>
</evidence>
<dbReference type="PANTHER" id="PTHR32322">
    <property type="entry name" value="INNER MEMBRANE TRANSPORTER"/>
    <property type="match status" value="1"/>
</dbReference>